<reference evidence="2 3" key="1">
    <citation type="submission" date="2019-02" db="EMBL/GenBank/DDBJ databases">
        <title>Deep-cultivation of Planctomycetes and their phenomic and genomic characterization uncovers novel biology.</title>
        <authorList>
            <person name="Wiegand S."/>
            <person name="Jogler M."/>
            <person name="Boedeker C."/>
            <person name="Pinto D."/>
            <person name="Vollmers J."/>
            <person name="Rivas-Marin E."/>
            <person name="Kohn T."/>
            <person name="Peeters S.H."/>
            <person name="Heuer A."/>
            <person name="Rast P."/>
            <person name="Oberbeckmann S."/>
            <person name="Bunk B."/>
            <person name="Jeske O."/>
            <person name="Meyerdierks A."/>
            <person name="Storesund J.E."/>
            <person name="Kallscheuer N."/>
            <person name="Luecker S."/>
            <person name="Lage O.M."/>
            <person name="Pohl T."/>
            <person name="Merkel B.J."/>
            <person name="Hornburger P."/>
            <person name="Mueller R.-W."/>
            <person name="Bruemmer F."/>
            <person name="Labrenz M."/>
            <person name="Spormann A.M."/>
            <person name="Op Den Camp H."/>
            <person name="Overmann J."/>
            <person name="Amann R."/>
            <person name="Jetten M.S.M."/>
            <person name="Mascher T."/>
            <person name="Medema M.H."/>
            <person name="Devos D.P."/>
            <person name="Kaster A.-K."/>
            <person name="Ovreas L."/>
            <person name="Rohde M."/>
            <person name="Galperin M.Y."/>
            <person name="Jogler C."/>
        </authorList>
    </citation>
    <scope>NUCLEOTIDE SEQUENCE [LARGE SCALE GENOMIC DNA]</scope>
    <source>
        <strain evidence="2 3">KOR42</strain>
    </source>
</reference>
<evidence type="ECO:0000313" key="2">
    <source>
        <dbReference type="EMBL" id="TWT58460.1"/>
    </source>
</evidence>
<feature type="domain" description="Enoyl reductase (ER)" evidence="1">
    <location>
        <begin position="13"/>
        <end position="327"/>
    </location>
</feature>
<dbReference type="SUPFAM" id="SSF51735">
    <property type="entry name" value="NAD(P)-binding Rossmann-fold domains"/>
    <property type="match status" value="1"/>
</dbReference>
<sequence>MQERTTSCYLVNRTDKTVNASVATTKLGPLKEGDVLLEVRLSSLNYKDAMAATGHPGIVKNFPHVPGIDSVGVVVESQHDRFQPGDAVIATGHELGVERWGGWSEKLICPGDWLVPLPDGMTPEESMILGTAGFTAAQCVSALLDHNILPEQGPVVVTGATGGVGSLSVALLSKLGFHVHAVTGKTEKHDWLKSLGAKEISGRELLSPEKRPLLKGEFAAGVDTVGGETLATLIKKTHHRGCVACCGVTGGAELPLTVYPFILRGVTLSGIDSAWCPDDLRVEIWNKLASDWKLDHLDQLKVPLTFDELPNAVDEILAGKFSGRGVVQIGQ</sequence>
<dbReference type="GO" id="GO:0043957">
    <property type="term" value="F:acryloyl-CoA reductase (NADPH) activity"/>
    <property type="evidence" value="ECO:0007669"/>
    <property type="project" value="UniProtKB-EC"/>
</dbReference>
<protein>
    <submittedName>
        <fullName evidence="2">Putative acrylyl-CoA reductase AcuI</fullName>
        <ecNumber evidence="2">1.3.1.84</ecNumber>
    </submittedName>
</protein>
<dbReference type="PANTHER" id="PTHR43677">
    <property type="entry name" value="SHORT-CHAIN DEHYDROGENASE/REDUCTASE"/>
    <property type="match status" value="1"/>
</dbReference>
<dbReference type="InterPro" id="IPR013149">
    <property type="entry name" value="ADH-like_C"/>
</dbReference>
<accession>A0A5C5X694</accession>
<dbReference type="Pfam" id="PF00107">
    <property type="entry name" value="ADH_zinc_N"/>
    <property type="match status" value="1"/>
</dbReference>
<dbReference type="OrthoDB" id="9782155at2"/>
<dbReference type="Gene3D" id="3.40.50.720">
    <property type="entry name" value="NAD(P)-binding Rossmann-like Domain"/>
    <property type="match status" value="1"/>
</dbReference>
<dbReference type="AlphaFoldDB" id="A0A5C5X694"/>
<gene>
    <name evidence="2" type="primary">acuI_1</name>
    <name evidence="2" type="ORF">KOR42_18350</name>
</gene>
<dbReference type="SMART" id="SM00829">
    <property type="entry name" value="PKS_ER"/>
    <property type="match status" value="1"/>
</dbReference>
<dbReference type="InterPro" id="IPR020843">
    <property type="entry name" value="ER"/>
</dbReference>
<keyword evidence="2" id="KW-0560">Oxidoreductase</keyword>
<name>A0A5C5X694_9PLAN</name>
<dbReference type="InterPro" id="IPR014188">
    <property type="entry name" value="Acrylyl-CoA_reductase_AcuI"/>
</dbReference>
<dbReference type="Gene3D" id="3.90.180.10">
    <property type="entry name" value="Medium-chain alcohol dehydrogenases, catalytic domain"/>
    <property type="match status" value="1"/>
</dbReference>
<dbReference type="RefSeq" id="WP_146508869.1">
    <property type="nucleotide sequence ID" value="NZ_SIHI01000001.1"/>
</dbReference>
<dbReference type="SUPFAM" id="SSF50129">
    <property type="entry name" value="GroES-like"/>
    <property type="match status" value="1"/>
</dbReference>
<dbReference type="NCBIfam" id="TIGR02823">
    <property type="entry name" value="oxido_YhdH"/>
    <property type="match status" value="1"/>
</dbReference>
<dbReference type="PANTHER" id="PTHR43677:SF1">
    <property type="entry name" value="ACRYLYL-COA REDUCTASE ACUI-RELATED"/>
    <property type="match status" value="1"/>
</dbReference>
<organism evidence="2 3">
    <name type="scientific">Thalassoglobus neptunius</name>
    <dbReference type="NCBI Taxonomy" id="1938619"/>
    <lineage>
        <taxon>Bacteria</taxon>
        <taxon>Pseudomonadati</taxon>
        <taxon>Planctomycetota</taxon>
        <taxon>Planctomycetia</taxon>
        <taxon>Planctomycetales</taxon>
        <taxon>Planctomycetaceae</taxon>
        <taxon>Thalassoglobus</taxon>
    </lineage>
</organism>
<proteinExistence type="predicted"/>
<dbReference type="Proteomes" id="UP000317243">
    <property type="component" value="Unassembled WGS sequence"/>
</dbReference>
<dbReference type="InterPro" id="IPR036291">
    <property type="entry name" value="NAD(P)-bd_dom_sf"/>
</dbReference>
<dbReference type="InterPro" id="IPR011032">
    <property type="entry name" value="GroES-like_sf"/>
</dbReference>
<evidence type="ECO:0000259" key="1">
    <source>
        <dbReference type="SMART" id="SM00829"/>
    </source>
</evidence>
<dbReference type="InterPro" id="IPR051397">
    <property type="entry name" value="Zn-ADH-like_protein"/>
</dbReference>
<comment type="caution">
    <text evidence="2">The sequence shown here is derived from an EMBL/GenBank/DDBJ whole genome shotgun (WGS) entry which is preliminary data.</text>
</comment>
<dbReference type="CDD" id="cd05280">
    <property type="entry name" value="MDR_yhdh_yhfp"/>
    <property type="match status" value="1"/>
</dbReference>
<evidence type="ECO:0000313" key="3">
    <source>
        <dbReference type="Proteomes" id="UP000317243"/>
    </source>
</evidence>
<dbReference type="EC" id="1.3.1.84" evidence="2"/>
<dbReference type="Pfam" id="PF08240">
    <property type="entry name" value="ADH_N"/>
    <property type="match status" value="1"/>
</dbReference>
<dbReference type="EMBL" id="SIHI01000001">
    <property type="protein sequence ID" value="TWT58460.1"/>
    <property type="molecule type" value="Genomic_DNA"/>
</dbReference>
<keyword evidence="3" id="KW-1185">Reference proteome</keyword>
<dbReference type="InterPro" id="IPR013154">
    <property type="entry name" value="ADH-like_N"/>
</dbReference>